<dbReference type="Pfam" id="PF16199">
    <property type="entry name" value="Radical_SAM_C"/>
    <property type="match status" value="1"/>
</dbReference>
<organism evidence="8 9">
    <name type="scientific">Geomesophilobacter sediminis</name>
    <dbReference type="NCBI Taxonomy" id="2798584"/>
    <lineage>
        <taxon>Bacteria</taxon>
        <taxon>Pseudomonadati</taxon>
        <taxon>Thermodesulfobacteriota</taxon>
        <taxon>Desulfuromonadia</taxon>
        <taxon>Geobacterales</taxon>
        <taxon>Geobacteraceae</taxon>
        <taxon>Geomesophilobacter</taxon>
    </lineage>
</organism>
<sequence>MKTLVVPFFIPHLGCPHRCVFCDQEKIAGARPILPSPHEITARIHEYRGSAPGRSVEVAFFGGTFTALPRADQERLLAPLQPLIAGGEVVKVRVSTRPDAVSADDASFLKRMGVRLVELGVQSMDDEVLELSGRGHQASHVEEAFRHLKKAGIAVGAQLMPGLPGDTEARSLASLERVLKLEPACLRIYPALVLEGTELARRYREGGYAPLSLPAAVTVGKQMLRAALKHGVPVLRIGLHPSIELAAPGVVLAGPEHPALGQLLESELYYDAARVLAAEIPRGSRVVLSCHPRRISDLIGQRRRNLARLKEEFGIEVAAVQPREGLGRTVVALAWGGGERSVDLLEL</sequence>
<dbReference type="InterPro" id="IPR032432">
    <property type="entry name" value="Radical_SAM_C"/>
</dbReference>
<dbReference type="GO" id="GO:0002926">
    <property type="term" value="P:tRNA wobble base 5-methoxycarbonylmethyl-2-thiouridinylation"/>
    <property type="evidence" value="ECO:0007669"/>
    <property type="project" value="TreeGrafter"/>
</dbReference>
<dbReference type="PANTHER" id="PTHR11135:SF0">
    <property type="entry name" value="ELONGATOR COMPLEX PROTEIN 3"/>
    <property type="match status" value="1"/>
</dbReference>
<evidence type="ECO:0000256" key="6">
    <source>
        <dbReference type="ARBA" id="ARBA00023014"/>
    </source>
</evidence>
<dbReference type="Proteomes" id="UP000636888">
    <property type="component" value="Unassembled WGS sequence"/>
</dbReference>
<dbReference type="RefSeq" id="WP_199386858.1">
    <property type="nucleotide sequence ID" value="NZ_JAEMHM010000028.1"/>
</dbReference>
<dbReference type="SUPFAM" id="SSF102114">
    <property type="entry name" value="Radical SAM enzymes"/>
    <property type="match status" value="1"/>
</dbReference>
<dbReference type="Pfam" id="PF04055">
    <property type="entry name" value="Radical_SAM"/>
    <property type="match status" value="1"/>
</dbReference>
<dbReference type="SFLD" id="SFLDG01082">
    <property type="entry name" value="B12-binding_domain_containing"/>
    <property type="match status" value="1"/>
</dbReference>
<dbReference type="SFLD" id="SFLDS00029">
    <property type="entry name" value="Radical_SAM"/>
    <property type="match status" value="1"/>
</dbReference>
<dbReference type="InterPro" id="IPR007197">
    <property type="entry name" value="rSAM"/>
</dbReference>
<protein>
    <submittedName>
        <fullName evidence="8">Radical SAM protein</fullName>
    </submittedName>
</protein>
<dbReference type="PROSITE" id="PS51918">
    <property type="entry name" value="RADICAL_SAM"/>
    <property type="match status" value="1"/>
</dbReference>
<dbReference type="SFLD" id="SFLDG01086">
    <property type="entry name" value="elongater_protein-like"/>
    <property type="match status" value="1"/>
</dbReference>
<evidence type="ECO:0000256" key="3">
    <source>
        <dbReference type="ARBA" id="ARBA00022691"/>
    </source>
</evidence>
<dbReference type="PANTHER" id="PTHR11135">
    <property type="entry name" value="HISTONE ACETYLTRANSFERASE-RELATED"/>
    <property type="match status" value="1"/>
</dbReference>
<gene>
    <name evidence="8" type="ORF">JFN93_23665</name>
</gene>
<keyword evidence="5" id="KW-0408">Iron</keyword>
<dbReference type="GO" id="GO:0051539">
    <property type="term" value="F:4 iron, 4 sulfur cluster binding"/>
    <property type="evidence" value="ECO:0007669"/>
    <property type="project" value="UniProtKB-KW"/>
</dbReference>
<evidence type="ECO:0000313" key="8">
    <source>
        <dbReference type="EMBL" id="MBJ6727717.1"/>
    </source>
</evidence>
<dbReference type="SMART" id="SM00729">
    <property type="entry name" value="Elp3"/>
    <property type="match status" value="1"/>
</dbReference>
<dbReference type="Gene3D" id="3.80.30.20">
    <property type="entry name" value="tm_1862 like domain"/>
    <property type="match status" value="1"/>
</dbReference>
<proteinExistence type="predicted"/>
<dbReference type="CDD" id="cd01335">
    <property type="entry name" value="Radical_SAM"/>
    <property type="match status" value="1"/>
</dbReference>
<comment type="cofactor">
    <cofactor evidence="1">
        <name>[4Fe-4S] cluster</name>
        <dbReference type="ChEBI" id="CHEBI:49883"/>
    </cofactor>
</comment>
<feature type="domain" description="Radical SAM core" evidence="7">
    <location>
        <begin position="1"/>
        <end position="233"/>
    </location>
</feature>
<comment type="caution">
    <text evidence="8">The sequence shown here is derived from an EMBL/GenBank/DDBJ whole genome shotgun (WGS) entry which is preliminary data.</text>
</comment>
<dbReference type="InterPro" id="IPR006638">
    <property type="entry name" value="Elp3/MiaA/NifB-like_rSAM"/>
</dbReference>
<dbReference type="GO" id="GO:0005737">
    <property type="term" value="C:cytoplasm"/>
    <property type="evidence" value="ECO:0007669"/>
    <property type="project" value="TreeGrafter"/>
</dbReference>
<dbReference type="GO" id="GO:0003824">
    <property type="term" value="F:catalytic activity"/>
    <property type="evidence" value="ECO:0007669"/>
    <property type="project" value="InterPro"/>
</dbReference>
<dbReference type="InterPro" id="IPR023404">
    <property type="entry name" value="rSAM_horseshoe"/>
</dbReference>
<dbReference type="InterPro" id="IPR039661">
    <property type="entry name" value="ELP3"/>
</dbReference>
<reference evidence="8" key="1">
    <citation type="submission" date="2020-12" db="EMBL/GenBank/DDBJ databases">
        <title>Geomonas sp. Red875, isolated from river sediment.</title>
        <authorList>
            <person name="Xu Z."/>
            <person name="Zhang Z."/>
            <person name="Masuda Y."/>
            <person name="Itoh H."/>
            <person name="Senoo K."/>
        </authorList>
    </citation>
    <scope>NUCLEOTIDE SEQUENCE</scope>
    <source>
        <strain evidence="8">Red875</strain>
    </source>
</reference>
<accession>A0A8J7S8Q5</accession>
<name>A0A8J7S8Q5_9BACT</name>
<keyword evidence="6" id="KW-0411">Iron-sulfur</keyword>
<keyword evidence="9" id="KW-1185">Reference proteome</keyword>
<evidence type="ECO:0000256" key="4">
    <source>
        <dbReference type="ARBA" id="ARBA00022723"/>
    </source>
</evidence>
<evidence type="ECO:0000256" key="5">
    <source>
        <dbReference type="ARBA" id="ARBA00023004"/>
    </source>
</evidence>
<dbReference type="AlphaFoldDB" id="A0A8J7S8Q5"/>
<evidence type="ECO:0000256" key="2">
    <source>
        <dbReference type="ARBA" id="ARBA00022485"/>
    </source>
</evidence>
<dbReference type="EMBL" id="JAEMHM010000028">
    <property type="protein sequence ID" value="MBJ6727717.1"/>
    <property type="molecule type" value="Genomic_DNA"/>
</dbReference>
<evidence type="ECO:0000256" key="1">
    <source>
        <dbReference type="ARBA" id="ARBA00001966"/>
    </source>
</evidence>
<evidence type="ECO:0000259" key="7">
    <source>
        <dbReference type="PROSITE" id="PS51918"/>
    </source>
</evidence>
<keyword evidence="4" id="KW-0479">Metal-binding</keyword>
<dbReference type="InterPro" id="IPR058240">
    <property type="entry name" value="rSAM_sf"/>
</dbReference>
<evidence type="ECO:0000313" key="9">
    <source>
        <dbReference type="Proteomes" id="UP000636888"/>
    </source>
</evidence>
<dbReference type="GO" id="GO:0046872">
    <property type="term" value="F:metal ion binding"/>
    <property type="evidence" value="ECO:0007669"/>
    <property type="project" value="UniProtKB-KW"/>
</dbReference>
<keyword evidence="3" id="KW-0949">S-adenosyl-L-methionine</keyword>
<keyword evidence="2" id="KW-0004">4Fe-4S</keyword>